<dbReference type="Gene3D" id="2.60.40.10">
    <property type="entry name" value="Immunoglobulins"/>
    <property type="match status" value="4"/>
</dbReference>
<dbReference type="SUPFAM" id="SSF48239">
    <property type="entry name" value="Terpenoid cyclases/Protein prenyltransferases"/>
    <property type="match status" value="1"/>
</dbReference>
<dbReference type="Pfam" id="PF17957">
    <property type="entry name" value="Big_7"/>
    <property type="match status" value="1"/>
</dbReference>
<dbReference type="AlphaFoldDB" id="A0AAE6G743"/>
<accession>A0AAE6G743</accession>
<name>A0AAE6G743_MYXXA</name>
<reference evidence="1 2" key="1">
    <citation type="journal article" date="2019" name="Science">
        <title>Social genes are selection hotspots in kin groups of a soil microbe.</title>
        <authorList>
            <person name="Wielgoss S."/>
            <person name="Wolfensberger R."/>
            <person name="Sun L."/>
            <person name="Fiegna F."/>
            <person name="Velicer G.J."/>
        </authorList>
    </citation>
    <scope>NUCLEOTIDE SEQUENCE [LARGE SCALE GENOMIC DNA]</scope>
    <source>
        <strain evidence="1 2">MC3.5.9c15</strain>
    </source>
</reference>
<dbReference type="InterPro" id="IPR008930">
    <property type="entry name" value="Terpenoid_cyclase/PrenylTrfase"/>
</dbReference>
<dbReference type="Proteomes" id="UP000320179">
    <property type="component" value="Chromosome"/>
</dbReference>
<dbReference type="Pfam" id="PF09136">
    <property type="entry name" value="Glucodextran_B"/>
    <property type="match status" value="1"/>
</dbReference>
<protein>
    <submittedName>
        <fullName evidence="1">ABC transporter substrate-binding protein</fullName>
    </submittedName>
</protein>
<sequence length="974" mass="102697">MRLERSSRRSRGVPIPAPASLRRPLMAHVPRRPSWRHLPAVLLRLVALVPLVVALPSAAQTQTNTQSTQRAINFLSADVVHWTQENNCVACHRQGAVVYGLSSARANGYDMNAVVSNGRTNLANLELLAQRIRNDQLANGSWIHEGTAFRYEKTSFSVFGLAGYDQNVSTQYSNALVNAANWALTTQEPSGRWPSDHAHFPVDHGSVSTTARIMTGMAQAKQRVDPARAAAYQAALDRAAAYLRANLNNNDTSAPGNGMPYTFQVAWTVLGLKAAGPGLNDVNTGAINTLAERLITRTSPGNAGWGNLPNEESNDFATGSAIYALCLAGREPATDPRLRNAIEWMKTRQSPDGSWRTGSATFDIPTTFAALGLSCFGDFSVRVSVVGAERQELLVDNPSPQQATFTFTVKNHGYQADTYTLSTQGGLPGWTATVSPVTLFLPAGGEGTVTVTVNAPPRLLPALTSAVTLIASSGGAPGVTGSARVAAYTPPLPPVTGLPTVTTIVTPSANARVTIGNGTLLSARVTNGGAIVPGPAHGVVTFYVAGVPVGADVDADGDGIYAFNWVPAVDSWTITGAQDYRAVYSGVERQAPLANLLGSTASSTLIIDPFPHLTPMVTIGNPPAFTRETALDIWGYATPRAPGAVITYAAFIINGGAPIVLTPGNGGLIYTSITLEEGPNIIQMTARDSFGGVTTKQVNFTVDRVAPILTILSPAENAAVNTPVVTVRSSVQDQTPVRVETQWVNSSLLEFGNGTVEHPVNVSYGNQVILVRATDSAGNVTEKLLYLWVDTGTPVVSTNFADGQLYGPLPNGTFQYAINVQTVSATTVRVNGGAPFHLPRGGGQIQTSVTLAPGVNTLGISVISETGMTANLVRRVNYDVQAPTATLLSPTAGSTVSGTITVRANVTDNFGPVTNVGFSRDMSGIRVGTQQSDGTWTAQFDTREMVNGAHTIDLWMNDGVGNFAVQSFNIVVSN</sequence>
<dbReference type="CDD" id="cd00688">
    <property type="entry name" value="ISOPREN_C2_like"/>
    <property type="match status" value="1"/>
</dbReference>
<evidence type="ECO:0000313" key="1">
    <source>
        <dbReference type="EMBL" id="QDE72184.1"/>
    </source>
</evidence>
<dbReference type="EMBL" id="CP017174">
    <property type="protein sequence ID" value="QDE72184.1"/>
    <property type="molecule type" value="Genomic_DNA"/>
</dbReference>
<organism evidence="1 2">
    <name type="scientific">Myxococcus xanthus</name>
    <dbReference type="NCBI Taxonomy" id="34"/>
    <lineage>
        <taxon>Bacteria</taxon>
        <taxon>Pseudomonadati</taxon>
        <taxon>Myxococcota</taxon>
        <taxon>Myxococcia</taxon>
        <taxon>Myxococcales</taxon>
        <taxon>Cystobacterineae</taxon>
        <taxon>Myxococcaceae</taxon>
        <taxon>Myxococcus</taxon>
    </lineage>
</organism>
<gene>
    <name evidence="1" type="ORF">BHS09_37350</name>
</gene>
<dbReference type="InterPro" id="IPR013783">
    <property type="entry name" value="Ig-like_fold"/>
</dbReference>
<evidence type="ECO:0000313" key="2">
    <source>
        <dbReference type="Proteomes" id="UP000320179"/>
    </source>
</evidence>
<dbReference type="Gene3D" id="1.50.10.20">
    <property type="match status" value="1"/>
</dbReference>
<proteinExistence type="predicted"/>